<sequence>MRILGHALHFNFNYEISKSYMDEFHLLGNYTRILVISDCRPKSQCYPLDEEHHLLHKDRRTIFLNVLKQKCPSLRVLQLNFDDVVSARETLRTLLASISGIEELCLSFHLGVADLYTVGNIFGSEQANSQVSGAGEEMPECNTLHTIRLRHFDISIPLKTHRGLPSEFSSLLRFKSLSKFHLYDPFKFRGGDGFRQDTLNKFMRKLTWSRDRAENDFIFESAWLREMDRTLDFHDPLPEHYSQFLTTAPHMTVNVVNRQALASGRVITQVCTSLRTMTVFTNDFPTLKFLLRLPPSLDHLTIRIQVEVCCTDPRFWDERLCKFVEAKGAKILRFGIGANRNGRTDDGLIIRHLSQSDSSLFVSTRDACNARGYQFILENMWKDYNKSVRSESS</sequence>
<accession>A0A0H2QY22</accession>
<gene>
    <name evidence="1" type="ORF">SCHPADRAFT_948233</name>
</gene>
<proteinExistence type="predicted"/>
<evidence type="ECO:0000313" key="2">
    <source>
        <dbReference type="Proteomes" id="UP000053477"/>
    </source>
</evidence>
<protein>
    <submittedName>
        <fullName evidence="1">Uncharacterized protein</fullName>
    </submittedName>
</protein>
<reference evidence="1 2" key="1">
    <citation type="submission" date="2015-04" db="EMBL/GenBank/DDBJ databases">
        <title>Complete genome sequence of Schizopora paradoxa KUC8140, a cosmopolitan wood degrader in East Asia.</title>
        <authorList>
            <consortium name="DOE Joint Genome Institute"/>
            <person name="Min B."/>
            <person name="Park H."/>
            <person name="Jang Y."/>
            <person name="Kim J.-J."/>
            <person name="Kim K.H."/>
            <person name="Pangilinan J."/>
            <person name="Lipzen A."/>
            <person name="Riley R."/>
            <person name="Grigoriev I.V."/>
            <person name="Spatafora J.W."/>
            <person name="Choi I.-G."/>
        </authorList>
    </citation>
    <scope>NUCLEOTIDE SEQUENCE [LARGE SCALE GENOMIC DNA]</scope>
    <source>
        <strain evidence="1 2">KUC8140</strain>
    </source>
</reference>
<dbReference type="Proteomes" id="UP000053477">
    <property type="component" value="Unassembled WGS sequence"/>
</dbReference>
<keyword evidence="2" id="KW-1185">Reference proteome</keyword>
<name>A0A0H2QY22_9AGAM</name>
<organism evidence="1 2">
    <name type="scientific">Schizopora paradoxa</name>
    <dbReference type="NCBI Taxonomy" id="27342"/>
    <lineage>
        <taxon>Eukaryota</taxon>
        <taxon>Fungi</taxon>
        <taxon>Dikarya</taxon>
        <taxon>Basidiomycota</taxon>
        <taxon>Agaricomycotina</taxon>
        <taxon>Agaricomycetes</taxon>
        <taxon>Hymenochaetales</taxon>
        <taxon>Schizoporaceae</taxon>
        <taxon>Schizopora</taxon>
    </lineage>
</organism>
<dbReference type="AlphaFoldDB" id="A0A0H2QY22"/>
<dbReference type="EMBL" id="KQ086932">
    <property type="protein sequence ID" value="KLO03867.1"/>
    <property type="molecule type" value="Genomic_DNA"/>
</dbReference>
<evidence type="ECO:0000313" key="1">
    <source>
        <dbReference type="EMBL" id="KLO03867.1"/>
    </source>
</evidence>
<dbReference type="InParanoid" id="A0A0H2QY22"/>